<evidence type="ECO:0000313" key="9">
    <source>
        <dbReference type="EMBL" id="MCJ8208621.1"/>
    </source>
</evidence>
<feature type="domain" description="Acyltransferase 3" evidence="8">
    <location>
        <begin position="37"/>
        <end position="356"/>
    </location>
</feature>
<accession>A0A9X2B7R4</accession>
<evidence type="ECO:0000256" key="1">
    <source>
        <dbReference type="ARBA" id="ARBA00004651"/>
    </source>
</evidence>
<dbReference type="InterPro" id="IPR002656">
    <property type="entry name" value="Acyl_transf_3_dom"/>
</dbReference>
<comment type="similarity">
    <text evidence="2">Belongs to the acyltransferase 3 family.</text>
</comment>
<evidence type="ECO:0000256" key="6">
    <source>
        <dbReference type="ARBA" id="ARBA00023136"/>
    </source>
</evidence>
<dbReference type="EMBL" id="JALJEJ010000001">
    <property type="protein sequence ID" value="MCJ8208621.1"/>
    <property type="molecule type" value="Genomic_DNA"/>
</dbReference>
<evidence type="ECO:0000256" key="4">
    <source>
        <dbReference type="ARBA" id="ARBA00022692"/>
    </source>
</evidence>
<dbReference type="AlphaFoldDB" id="A0A9X2B7R4"/>
<dbReference type="PANTHER" id="PTHR40074:SF2">
    <property type="entry name" value="O-ACETYLTRANSFERASE WECH"/>
    <property type="match status" value="1"/>
</dbReference>
<evidence type="ECO:0000256" key="5">
    <source>
        <dbReference type="ARBA" id="ARBA00022989"/>
    </source>
</evidence>
<feature type="transmembrane region" description="Helical" evidence="7">
    <location>
        <begin position="241"/>
        <end position="260"/>
    </location>
</feature>
<evidence type="ECO:0000256" key="7">
    <source>
        <dbReference type="SAM" id="Phobius"/>
    </source>
</evidence>
<dbReference type="GO" id="GO:0016413">
    <property type="term" value="F:O-acetyltransferase activity"/>
    <property type="evidence" value="ECO:0007669"/>
    <property type="project" value="TreeGrafter"/>
</dbReference>
<sequence length="383" mass="43642">MAPLILYNSELNFRSSGNHNPGSAIGESLFKRYASRMNIIRFCAMLSIVWGHSLYGWEKGVFSDAQFRLMQPLMLEAGRLGTICFFIISGFFVHDKVLDGSIAVYLKNTFHKQLLPWLACLSLFVSIETFHQPYHGVSDTMKLICTLYKAYVFHAAFWFIPVSIISSLILLLLRRWVFKMHFGGILLLVSLFYAVNLYFGWISANHTKAFAGYIFYMWLGLQLRSRLVTFHNYISRLSDRTVLILLVSAFLLACLEGRLLTSVGSEDPYASLRVTNGFASVIFFTALLKSSHFRFISHLNPRKYIYGVYLIHCIIITEMMPLMSGVASATHVSSHLALYIVLQVLFFSLAMAISYVSVCLFYHFKVVFRGTEVCSEKMILATN</sequence>
<feature type="transmembrane region" description="Helical" evidence="7">
    <location>
        <begin position="210"/>
        <end position="229"/>
    </location>
</feature>
<feature type="transmembrane region" description="Helical" evidence="7">
    <location>
        <begin position="185"/>
        <end position="204"/>
    </location>
</feature>
<comment type="caution">
    <text evidence="9">The sequence shown here is derived from an EMBL/GenBank/DDBJ whole genome shotgun (WGS) entry which is preliminary data.</text>
</comment>
<gene>
    <name evidence="9" type="ORF">MUY27_02800</name>
</gene>
<feature type="transmembrane region" description="Helical" evidence="7">
    <location>
        <begin position="77"/>
        <end position="93"/>
    </location>
</feature>
<dbReference type="GO" id="GO:0005886">
    <property type="term" value="C:plasma membrane"/>
    <property type="evidence" value="ECO:0007669"/>
    <property type="project" value="UniProtKB-SubCell"/>
</dbReference>
<dbReference type="GO" id="GO:0009246">
    <property type="term" value="P:enterobacterial common antigen biosynthetic process"/>
    <property type="evidence" value="ECO:0007669"/>
    <property type="project" value="TreeGrafter"/>
</dbReference>
<feature type="transmembrane region" description="Helical" evidence="7">
    <location>
        <begin position="151"/>
        <end position="173"/>
    </location>
</feature>
<reference evidence="9" key="1">
    <citation type="submission" date="2022-04" db="EMBL/GenBank/DDBJ databases">
        <title>Mucilaginibacter sp. RS28 isolated from freshwater.</title>
        <authorList>
            <person name="Ko S.-R."/>
        </authorList>
    </citation>
    <scope>NUCLEOTIDE SEQUENCE</scope>
    <source>
        <strain evidence="9">RS28</strain>
    </source>
</reference>
<feature type="transmembrane region" description="Helical" evidence="7">
    <location>
        <begin position="114"/>
        <end position="131"/>
    </location>
</feature>
<evidence type="ECO:0000259" key="8">
    <source>
        <dbReference type="Pfam" id="PF01757"/>
    </source>
</evidence>
<dbReference type="RefSeq" id="WP_245128450.1">
    <property type="nucleotide sequence ID" value="NZ_JALJEJ010000001.1"/>
</dbReference>
<feature type="transmembrane region" description="Helical" evidence="7">
    <location>
        <begin position="304"/>
        <end position="324"/>
    </location>
</feature>
<dbReference type="Proteomes" id="UP001139450">
    <property type="component" value="Unassembled WGS sequence"/>
</dbReference>
<evidence type="ECO:0000256" key="2">
    <source>
        <dbReference type="ARBA" id="ARBA00007400"/>
    </source>
</evidence>
<keyword evidence="4 7" id="KW-0812">Transmembrane</keyword>
<keyword evidence="9" id="KW-0808">Transferase</keyword>
<keyword evidence="3" id="KW-1003">Cell membrane</keyword>
<organism evidence="9 10">
    <name type="scientific">Mucilaginibacter straminoryzae</name>
    <dbReference type="NCBI Taxonomy" id="2932774"/>
    <lineage>
        <taxon>Bacteria</taxon>
        <taxon>Pseudomonadati</taxon>
        <taxon>Bacteroidota</taxon>
        <taxon>Sphingobacteriia</taxon>
        <taxon>Sphingobacteriales</taxon>
        <taxon>Sphingobacteriaceae</taxon>
        <taxon>Mucilaginibacter</taxon>
    </lineage>
</organism>
<keyword evidence="5 7" id="KW-1133">Transmembrane helix</keyword>
<dbReference type="PANTHER" id="PTHR40074">
    <property type="entry name" value="O-ACETYLTRANSFERASE WECH"/>
    <property type="match status" value="1"/>
</dbReference>
<proteinExistence type="inferred from homology"/>
<feature type="transmembrane region" description="Helical" evidence="7">
    <location>
        <begin position="336"/>
        <end position="362"/>
    </location>
</feature>
<protein>
    <submittedName>
        <fullName evidence="9">Acyltransferase</fullName>
    </submittedName>
</protein>
<evidence type="ECO:0000313" key="10">
    <source>
        <dbReference type="Proteomes" id="UP001139450"/>
    </source>
</evidence>
<evidence type="ECO:0000256" key="3">
    <source>
        <dbReference type="ARBA" id="ARBA00022475"/>
    </source>
</evidence>
<dbReference type="Pfam" id="PF01757">
    <property type="entry name" value="Acyl_transf_3"/>
    <property type="match status" value="1"/>
</dbReference>
<feature type="transmembrane region" description="Helical" evidence="7">
    <location>
        <begin position="39"/>
        <end position="57"/>
    </location>
</feature>
<feature type="transmembrane region" description="Helical" evidence="7">
    <location>
        <begin position="272"/>
        <end position="292"/>
    </location>
</feature>
<name>A0A9X2B7R4_9SPHI</name>
<keyword evidence="9" id="KW-0012">Acyltransferase</keyword>
<keyword evidence="6 7" id="KW-0472">Membrane</keyword>
<comment type="subcellular location">
    <subcellularLocation>
        <location evidence="1">Cell membrane</location>
        <topology evidence="1">Multi-pass membrane protein</topology>
    </subcellularLocation>
</comment>
<keyword evidence="10" id="KW-1185">Reference proteome</keyword>